<dbReference type="EMBL" id="ML996574">
    <property type="protein sequence ID" value="KAF2757153.1"/>
    <property type="molecule type" value="Genomic_DNA"/>
</dbReference>
<name>A0A6A6W3H3_9PEZI</name>
<keyword evidence="2" id="KW-1185">Reference proteome</keyword>
<protein>
    <submittedName>
        <fullName evidence="1">Uncharacterized protein</fullName>
    </submittedName>
</protein>
<gene>
    <name evidence="1" type="ORF">EJ05DRAFT_57183</name>
</gene>
<accession>A0A6A6W3H3</accession>
<proteinExistence type="predicted"/>
<dbReference type="RefSeq" id="XP_033599604.1">
    <property type="nucleotide sequence ID" value="XM_033749770.1"/>
</dbReference>
<dbReference type="AlphaFoldDB" id="A0A6A6W3H3"/>
<organism evidence="1 2">
    <name type="scientific">Pseudovirgaria hyperparasitica</name>
    <dbReference type="NCBI Taxonomy" id="470096"/>
    <lineage>
        <taxon>Eukaryota</taxon>
        <taxon>Fungi</taxon>
        <taxon>Dikarya</taxon>
        <taxon>Ascomycota</taxon>
        <taxon>Pezizomycotina</taxon>
        <taxon>Dothideomycetes</taxon>
        <taxon>Dothideomycetes incertae sedis</taxon>
        <taxon>Acrospermales</taxon>
        <taxon>Acrospermaceae</taxon>
        <taxon>Pseudovirgaria</taxon>
    </lineage>
</organism>
<sequence length="174" mass="19522">MLGNSVNIYSCACRSANKGCAQNRFIDSRRPRTFTSYNQPHEVSRIDVHVIRCLGWIDDAIGTLTTCLSVSLYATLSSSYRRRRMQHHCCSKSPSCLCMCARERCLYPSPTYHVEDDPVSWHNDYANSATASSCSHPSSWPQRYVMTSLCSLGSALATHLSIAPITFCKGRKDR</sequence>
<evidence type="ECO:0000313" key="1">
    <source>
        <dbReference type="EMBL" id="KAF2757153.1"/>
    </source>
</evidence>
<evidence type="ECO:0000313" key="2">
    <source>
        <dbReference type="Proteomes" id="UP000799437"/>
    </source>
</evidence>
<reference evidence="1" key="1">
    <citation type="journal article" date="2020" name="Stud. Mycol.">
        <title>101 Dothideomycetes genomes: a test case for predicting lifestyles and emergence of pathogens.</title>
        <authorList>
            <person name="Haridas S."/>
            <person name="Albert R."/>
            <person name="Binder M."/>
            <person name="Bloem J."/>
            <person name="Labutti K."/>
            <person name="Salamov A."/>
            <person name="Andreopoulos B."/>
            <person name="Baker S."/>
            <person name="Barry K."/>
            <person name="Bills G."/>
            <person name="Bluhm B."/>
            <person name="Cannon C."/>
            <person name="Castanera R."/>
            <person name="Culley D."/>
            <person name="Daum C."/>
            <person name="Ezra D."/>
            <person name="Gonzalez J."/>
            <person name="Henrissat B."/>
            <person name="Kuo A."/>
            <person name="Liang C."/>
            <person name="Lipzen A."/>
            <person name="Lutzoni F."/>
            <person name="Magnuson J."/>
            <person name="Mondo S."/>
            <person name="Nolan M."/>
            <person name="Ohm R."/>
            <person name="Pangilinan J."/>
            <person name="Park H.-J."/>
            <person name="Ramirez L."/>
            <person name="Alfaro M."/>
            <person name="Sun H."/>
            <person name="Tritt A."/>
            <person name="Yoshinaga Y."/>
            <person name="Zwiers L.-H."/>
            <person name="Turgeon B."/>
            <person name="Goodwin S."/>
            <person name="Spatafora J."/>
            <person name="Crous P."/>
            <person name="Grigoriev I."/>
        </authorList>
    </citation>
    <scope>NUCLEOTIDE SEQUENCE</scope>
    <source>
        <strain evidence="1">CBS 121739</strain>
    </source>
</reference>
<dbReference type="Proteomes" id="UP000799437">
    <property type="component" value="Unassembled WGS sequence"/>
</dbReference>
<dbReference type="GeneID" id="54490824"/>